<dbReference type="RefSeq" id="XP_041159801.1">
    <property type="nucleotide sequence ID" value="XM_041306675.1"/>
</dbReference>
<protein>
    <recommendedName>
        <fullName evidence="1">SEC7 domain-containing protein</fullName>
    </recommendedName>
</protein>
<reference evidence="2" key="1">
    <citation type="journal article" date="2020" name="New Phytol.">
        <title>Comparative genomics reveals dynamic genome evolution in host specialist ectomycorrhizal fungi.</title>
        <authorList>
            <person name="Lofgren L.A."/>
            <person name="Nguyen N.H."/>
            <person name="Vilgalys R."/>
            <person name="Ruytinx J."/>
            <person name="Liao H.L."/>
            <person name="Branco S."/>
            <person name="Kuo A."/>
            <person name="LaButti K."/>
            <person name="Lipzen A."/>
            <person name="Andreopoulos W."/>
            <person name="Pangilinan J."/>
            <person name="Riley R."/>
            <person name="Hundley H."/>
            <person name="Na H."/>
            <person name="Barry K."/>
            <person name="Grigoriev I.V."/>
            <person name="Stajich J.E."/>
            <person name="Kennedy P.G."/>
        </authorList>
    </citation>
    <scope>NUCLEOTIDE SEQUENCE</scope>
    <source>
        <strain evidence="2">S12</strain>
    </source>
</reference>
<dbReference type="PROSITE" id="PS50190">
    <property type="entry name" value="SEC7"/>
    <property type="match status" value="1"/>
</dbReference>
<dbReference type="Gene3D" id="1.10.220.20">
    <property type="match status" value="1"/>
</dbReference>
<dbReference type="Proteomes" id="UP000719766">
    <property type="component" value="Unassembled WGS sequence"/>
</dbReference>
<name>A0A9P7DHW2_9AGAM</name>
<keyword evidence="3" id="KW-1185">Reference proteome</keyword>
<evidence type="ECO:0000313" key="3">
    <source>
        <dbReference type="Proteomes" id="UP000719766"/>
    </source>
</evidence>
<dbReference type="InterPro" id="IPR035999">
    <property type="entry name" value="Sec7_dom_sf"/>
</dbReference>
<dbReference type="AlphaFoldDB" id="A0A9P7DHW2"/>
<dbReference type="SUPFAM" id="SSF48425">
    <property type="entry name" value="Sec7 domain"/>
    <property type="match status" value="1"/>
</dbReference>
<dbReference type="InterPro" id="IPR000904">
    <property type="entry name" value="Sec7_dom"/>
</dbReference>
<evidence type="ECO:0000259" key="1">
    <source>
        <dbReference type="PROSITE" id="PS50190"/>
    </source>
</evidence>
<evidence type="ECO:0000313" key="2">
    <source>
        <dbReference type="EMBL" id="KAG1793345.1"/>
    </source>
</evidence>
<sequence>MIGEYLAEGDEHNVAIMHAFVNFLDFRNFFLDAVCMFLQAFRLPGEAQMIDRFMLKCAE</sequence>
<dbReference type="PANTHER" id="PTHR10663:SF375">
    <property type="entry name" value="LD29171P"/>
    <property type="match status" value="1"/>
</dbReference>
<dbReference type="Pfam" id="PF01369">
    <property type="entry name" value="Sec7"/>
    <property type="match status" value="1"/>
</dbReference>
<dbReference type="GO" id="GO:0032012">
    <property type="term" value="P:regulation of ARF protein signal transduction"/>
    <property type="evidence" value="ECO:0007669"/>
    <property type="project" value="InterPro"/>
</dbReference>
<feature type="domain" description="SEC7" evidence="1">
    <location>
        <begin position="1"/>
        <end position="59"/>
    </location>
</feature>
<organism evidence="2 3">
    <name type="scientific">Suillus plorans</name>
    <dbReference type="NCBI Taxonomy" id="116603"/>
    <lineage>
        <taxon>Eukaryota</taxon>
        <taxon>Fungi</taxon>
        <taxon>Dikarya</taxon>
        <taxon>Basidiomycota</taxon>
        <taxon>Agaricomycotina</taxon>
        <taxon>Agaricomycetes</taxon>
        <taxon>Agaricomycetidae</taxon>
        <taxon>Boletales</taxon>
        <taxon>Suillineae</taxon>
        <taxon>Suillaceae</taxon>
        <taxon>Suillus</taxon>
    </lineage>
</organism>
<comment type="caution">
    <text evidence="2">The sequence shown here is derived from an EMBL/GenBank/DDBJ whole genome shotgun (WGS) entry which is preliminary data.</text>
</comment>
<dbReference type="GO" id="GO:0005085">
    <property type="term" value="F:guanyl-nucleotide exchange factor activity"/>
    <property type="evidence" value="ECO:0007669"/>
    <property type="project" value="InterPro"/>
</dbReference>
<dbReference type="PANTHER" id="PTHR10663">
    <property type="entry name" value="GUANYL-NUCLEOTIDE EXCHANGE FACTOR"/>
    <property type="match status" value="1"/>
</dbReference>
<proteinExistence type="predicted"/>
<accession>A0A9P7DHW2</accession>
<dbReference type="GeneID" id="64600439"/>
<dbReference type="EMBL" id="JABBWE010000031">
    <property type="protein sequence ID" value="KAG1793345.1"/>
    <property type="molecule type" value="Genomic_DNA"/>
</dbReference>
<gene>
    <name evidence="2" type="ORF">HD556DRAFT_1443779</name>
</gene>
<dbReference type="OrthoDB" id="430364at2759"/>